<dbReference type="AlphaFoldDB" id="A0A8K0NE67"/>
<dbReference type="OrthoDB" id="5398191at2759"/>
<evidence type="ECO:0000256" key="1">
    <source>
        <dbReference type="SAM" id="MobiDB-lite"/>
    </source>
</evidence>
<feature type="compositionally biased region" description="Basic and acidic residues" evidence="1">
    <location>
        <begin position="60"/>
        <end position="79"/>
    </location>
</feature>
<evidence type="ECO:0000313" key="3">
    <source>
        <dbReference type="EMBL" id="KAG5914034.1"/>
    </source>
</evidence>
<dbReference type="Proteomes" id="UP000811619">
    <property type="component" value="Unassembled WGS sequence"/>
</dbReference>
<feature type="region of interest" description="Disordered" evidence="1">
    <location>
        <begin position="56"/>
        <end position="79"/>
    </location>
</feature>
<name>A0A8K0NE67_9HYPO</name>
<reference evidence="3" key="1">
    <citation type="journal article" date="2020" name="bioRxiv">
        <title>Whole genome comparisons of ergot fungi reveals the divergence and evolution of species within the genus Claviceps are the result of varying mechanisms driving genome evolution and host range expansion.</title>
        <authorList>
            <person name="Wyka S.A."/>
            <person name="Mondo S.J."/>
            <person name="Liu M."/>
            <person name="Dettman J."/>
            <person name="Nalam V."/>
            <person name="Broders K.D."/>
        </authorList>
    </citation>
    <scope>NUCLEOTIDE SEQUENCE</scope>
    <source>
        <strain evidence="3">CCC 489</strain>
    </source>
</reference>
<dbReference type="EMBL" id="SRPY01001182">
    <property type="protein sequence ID" value="KAG5914034.1"/>
    <property type="molecule type" value="Genomic_DNA"/>
</dbReference>
<keyword evidence="4" id="KW-1185">Reference proteome</keyword>
<feature type="signal peptide" evidence="2">
    <location>
        <begin position="1"/>
        <end position="18"/>
    </location>
</feature>
<accession>A0A8K0NE67</accession>
<feature type="chain" id="PRO_5035418708" evidence="2">
    <location>
        <begin position="19"/>
        <end position="79"/>
    </location>
</feature>
<comment type="caution">
    <text evidence="3">The sequence shown here is derived from an EMBL/GenBank/DDBJ whole genome shotgun (WGS) entry which is preliminary data.</text>
</comment>
<protein>
    <submittedName>
        <fullName evidence="3">Uncharacterized protein</fullName>
    </submittedName>
</protein>
<gene>
    <name evidence="3" type="ORF">E4U42_000725</name>
</gene>
<keyword evidence="2" id="KW-0732">Signal</keyword>
<proteinExistence type="predicted"/>
<sequence length="79" mass="8818">MAPLSVLLFVLWYCHKRGRQVRLESERAVDGSDRIEELPDDLALPAPEGPRVVEALPGREQPETLEGARRQKGKARADA</sequence>
<evidence type="ECO:0000313" key="4">
    <source>
        <dbReference type="Proteomes" id="UP000811619"/>
    </source>
</evidence>
<evidence type="ECO:0000256" key="2">
    <source>
        <dbReference type="SAM" id="SignalP"/>
    </source>
</evidence>
<organism evidence="3 4">
    <name type="scientific">Claviceps africana</name>
    <dbReference type="NCBI Taxonomy" id="83212"/>
    <lineage>
        <taxon>Eukaryota</taxon>
        <taxon>Fungi</taxon>
        <taxon>Dikarya</taxon>
        <taxon>Ascomycota</taxon>
        <taxon>Pezizomycotina</taxon>
        <taxon>Sordariomycetes</taxon>
        <taxon>Hypocreomycetidae</taxon>
        <taxon>Hypocreales</taxon>
        <taxon>Clavicipitaceae</taxon>
        <taxon>Claviceps</taxon>
    </lineage>
</organism>